<dbReference type="Pfam" id="PF19420">
    <property type="entry name" value="DDAH_eukar"/>
    <property type="match status" value="1"/>
</dbReference>
<dbReference type="SUPFAM" id="SSF55909">
    <property type="entry name" value="Pentein"/>
    <property type="match status" value="1"/>
</dbReference>
<dbReference type="Proteomes" id="UP000243524">
    <property type="component" value="Unassembled WGS sequence"/>
</dbReference>
<dbReference type="GO" id="GO:0016990">
    <property type="term" value="F:arginine deiminase activity"/>
    <property type="evidence" value="ECO:0007669"/>
    <property type="project" value="TreeGrafter"/>
</dbReference>
<gene>
    <name evidence="1" type="ORF">CEY16_13215</name>
</gene>
<evidence type="ECO:0000313" key="2">
    <source>
        <dbReference type="Proteomes" id="UP000243524"/>
    </source>
</evidence>
<dbReference type="RefSeq" id="WP_101332524.1">
    <property type="nucleotide sequence ID" value="NZ_PJNH01000004.1"/>
</dbReference>
<dbReference type="GO" id="GO:0019546">
    <property type="term" value="P:L-arginine deiminase pathway"/>
    <property type="evidence" value="ECO:0007669"/>
    <property type="project" value="TreeGrafter"/>
</dbReference>
<dbReference type="EMBL" id="PJNH01000004">
    <property type="protein sequence ID" value="PKR76774.1"/>
    <property type="molecule type" value="Genomic_DNA"/>
</dbReference>
<proteinExistence type="predicted"/>
<accession>A0A2I0QR14</accession>
<evidence type="ECO:0000313" key="1">
    <source>
        <dbReference type="EMBL" id="PKR76774.1"/>
    </source>
</evidence>
<dbReference type="AlphaFoldDB" id="A0A2I0QR14"/>
<evidence type="ECO:0008006" key="3">
    <source>
        <dbReference type="Google" id="ProtNLM"/>
    </source>
</evidence>
<organism evidence="1 2">
    <name type="scientific">Halalkalibacillus sediminis</name>
    <dbReference type="NCBI Taxonomy" id="2018042"/>
    <lineage>
        <taxon>Bacteria</taxon>
        <taxon>Bacillati</taxon>
        <taxon>Bacillota</taxon>
        <taxon>Bacilli</taxon>
        <taxon>Bacillales</taxon>
        <taxon>Bacillaceae</taxon>
        <taxon>Halalkalibacillus</taxon>
    </lineage>
</organism>
<keyword evidence="2" id="KW-1185">Reference proteome</keyword>
<dbReference type="OrthoDB" id="9814070at2"/>
<protein>
    <recommendedName>
        <fullName evidence="3">N(G),N(G)-dimethylarginine dimethylaminohydrolase</fullName>
    </recommendedName>
</protein>
<dbReference type="PANTHER" id="PTHR47271:SF2">
    <property type="entry name" value="ARGININE DEIMINASE"/>
    <property type="match status" value="1"/>
</dbReference>
<dbReference type="PANTHER" id="PTHR47271">
    <property type="entry name" value="ARGININE DEIMINASE"/>
    <property type="match status" value="1"/>
</dbReference>
<name>A0A2I0QR14_9BACI</name>
<dbReference type="Gene3D" id="3.75.10.10">
    <property type="entry name" value="L-arginine/glycine Amidinotransferase, Chain A"/>
    <property type="match status" value="1"/>
</dbReference>
<reference evidence="1 2" key="1">
    <citation type="submission" date="2017-06" db="EMBL/GenBank/DDBJ databases">
        <title>the draft geome sequence of Illustriluteabacillus marina B3227.</title>
        <authorList>
            <person name="He R.-H."/>
            <person name="Du Z.-J."/>
        </authorList>
    </citation>
    <scope>NUCLEOTIDE SEQUENCE [LARGE SCALE GENOMIC DNA]</scope>
    <source>
        <strain evidence="1 2">B3227</strain>
    </source>
</reference>
<sequence>MKGIASNYKINCNSEYSTLKKVLVVKPAFMKIKEVINETQKHYEVSNIDTTLALKQHAKFLDVMRAQGVKVIELSPEPRLNEQVFTRDIAFAINDELFVASMSEEVRQSETKHLKKWLHEHSISFHDGLAGTIEGGDVLIDGDTVWVGLSGRTTIEGIQDLQQRIPDHSVQPLEIKDDILHLDCVLNIISENTALVYPQAFTKKDLRTIKSNYKVIYITDEEQFQMGPNVLSIGDGKIISLPQNERLNKVLESKGFEVILVDISEIIKSGGSFRCCTLPLQRS</sequence>
<comment type="caution">
    <text evidence="1">The sequence shown here is derived from an EMBL/GenBank/DDBJ whole genome shotgun (WGS) entry which is preliminary data.</text>
</comment>